<evidence type="ECO:0000256" key="1">
    <source>
        <dbReference type="SAM" id="SignalP"/>
    </source>
</evidence>
<evidence type="ECO:0000313" key="3">
    <source>
        <dbReference type="EMBL" id="MEZ0451754.1"/>
    </source>
</evidence>
<comment type="caution">
    <text evidence="3">The sequence shown here is derived from an EMBL/GenBank/DDBJ whole genome shotgun (WGS) entry which is preliminary data.</text>
</comment>
<dbReference type="SUPFAM" id="SSF50939">
    <property type="entry name" value="Sialidases"/>
    <property type="match status" value="1"/>
</dbReference>
<keyword evidence="1" id="KW-0732">Signal</keyword>
<dbReference type="RefSeq" id="WP_370482050.1">
    <property type="nucleotide sequence ID" value="NZ_JBEOQA010000001.1"/>
</dbReference>
<keyword evidence="3" id="KW-0326">Glycosidase</keyword>
<dbReference type="GO" id="GO:0004308">
    <property type="term" value="F:exo-alpha-sialidase activity"/>
    <property type="evidence" value="ECO:0007669"/>
    <property type="project" value="UniProtKB-EC"/>
</dbReference>
<dbReference type="Pfam" id="PF13088">
    <property type="entry name" value="BNR_2"/>
    <property type="match status" value="1"/>
</dbReference>
<name>A0ABV4HB94_9SPHI</name>
<dbReference type="InterPro" id="IPR011040">
    <property type="entry name" value="Sialidase"/>
</dbReference>
<keyword evidence="4" id="KW-1185">Reference proteome</keyword>
<accession>A0ABV4HB94</accession>
<keyword evidence="3" id="KW-0378">Hydrolase</keyword>
<feature type="domain" description="Sialidase" evidence="2">
    <location>
        <begin position="159"/>
        <end position="323"/>
    </location>
</feature>
<feature type="chain" id="PRO_5046711587" evidence="1">
    <location>
        <begin position="22"/>
        <end position="395"/>
    </location>
</feature>
<dbReference type="CDD" id="cd15482">
    <property type="entry name" value="Sialidase_non-viral"/>
    <property type="match status" value="1"/>
</dbReference>
<dbReference type="Proteomes" id="UP001566204">
    <property type="component" value="Unassembled WGS sequence"/>
</dbReference>
<proteinExistence type="predicted"/>
<feature type="signal peptide" evidence="1">
    <location>
        <begin position="1"/>
        <end position="21"/>
    </location>
</feature>
<gene>
    <name evidence="3" type="ORF">ABTW24_09120</name>
</gene>
<dbReference type="EMBL" id="JBEOQB010000002">
    <property type="protein sequence ID" value="MEZ0451754.1"/>
    <property type="molecule type" value="Genomic_DNA"/>
</dbReference>
<organism evidence="3 4">
    <name type="scientific">Sphingobacterium thalpophilum</name>
    <dbReference type="NCBI Taxonomy" id="259"/>
    <lineage>
        <taxon>Bacteria</taxon>
        <taxon>Pseudomonadati</taxon>
        <taxon>Bacteroidota</taxon>
        <taxon>Sphingobacteriia</taxon>
        <taxon>Sphingobacteriales</taxon>
        <taxon>Sphingobacteriaceae</taxon>
        <taxon>Sphingobacterium</taxon>
    </lineage>
</organism>
<dbReference type="EC" id="3.2.1.18" evidence="3"/>
<reference evidence="3 4" key="1">
    <citation type="submission" date="2024-06" db="EMBL/GenBank/DDBJ databases">
        <title>Soil Sphingobacterium thalpophilum.</title>
        <authorList>
            <person name="Yang J."/>
            <person name="Li J."/>
        </authorList>
    </citation>
    <scope>NUCLEOTIDE SEQUENCE [LARGE SCALE GENOMIC DNA]</scope>
    <source>
        <strain evidence="3 4">22g91tb</strain>
    </source>
</reference>
<dbReference type="Gene3D" id="2.120.10.10">
    <property type="match status" value="2"/>
</dbReference>
<evidence type="ECO:0000259" key="2">
    <source>
        <dbReference type="Pfam" id="PF13088"/>
    </source>
</evidence>
<protein>
    <submittedName>
        <fullName evidence="3">Exo-alpha-sialidase</fullName>
        <ecNumber evidence="3">3.2.1.18</ecNumber>
    </submittedName>
</protein>
<evidence type="ECO:0000313" key="4">
    <source>
        <dbReference type="Proteomes" id="UP001566204"/>
    </source>
</evidence>
<sequence>MKIIYALLLCAFVSVVGQAFAQLDRSAILSDVRAFEVSACKPSKNSLVTVWMEKRPSRKDNSEEAADMQVAYRASENNGRTWSAKGIIDLPNTFGTGNPFVCNNQKGDTYVVCMHIGQDFFSGNISLYEFDFDTKVFNLKSVPIKSSDNLLDKPSIVCHGDEIHLVYVAYTKNFKNAVKYQVSKDKGATWTEPINVFTDQTITYLGPAMALVKGNQLLISAGSYGSKGIFLTRRIADDEKVRFDTAKVVGSISQKLGSAMTELTTRGNDLLLSWQNPHQRNEVWLSMSRNAGESWSSPHLITSTGNLLSTAFGNDGGIHCIYSDFSDQKFSVNYRALNDNYSLAKEMYLAKPIVSNTFKEYLGAYQKILVQNKELFAFWIDYPDNSTLRFTKWKL</sequence>
<dbReference type="InterPro" id="IPR036278">
    <property type="entry name" value="Sialidase_sf"/>
</dbReference>